<proteinExistence type="predicted"/>
<dbReference type="Proteomes" id="UP000243451">
    <property type="component" value="Unassembled WGS sequence"/>
</dbReference>
<dbReference type="RefSeq" id="WP_104737390.1">
    <property type="nucleotide sequence ID" value="NZ_BMHR01000001.1"/>
</dbReference>
<reference evidence="5 6" key="1">
    <citation type="submission" date="2018-01" db="EMBL/GenBank/DDBJ databases">
        <title>Draft genome of the type strain Pseudomonas oceani DSM 100277 isolated from the deep water in Okinawa trough, northwestern Pacific Ocean.</title>
        <authorList>
            <person name="Gomila M."/>
            <person name="Mulet M."/>
            <person name="Garcia-Valdes E."/>
            <person name="Lalucat J."/>
        </authorList>
    </citation>
    <scope>NUCLEOTIDE SEQUENCE [LARGE SCALE GENOMIC DNA]</scope>
    <source>
        <strain evidence="5 6">DSM 100277</strain>
    </source>
</reference>
<keyword evidence="6" id="KW-1185">Reference proteome</keyword>
<dbReference type="AlphaFoldDB" id="A0A2P4EY50"/>
<dbReference type="InterPro" id="IPR029044">
    <property type="entry name" value="Nucleotide-diphossugar_trans"/>
</dbReference>
<evidence type="ECO:0000256" key="3">
    <source>
        <dbReference type="ARBA" id="ARBA00022842"/>
    </source>
</evidence>
<dbReference type="GO" id="GO:0016779">
    <property type="term" value="F:nucleotidyltransferase activity"/>
    <property type="evidence" value="ECO:0007669"/>
    <property type="project" value="UniProtKB-KW"/>
</dbReference>
<dbReference type="PANTHER" id="PTHR43584:SF8">
    <property type="entry name" value="N-ACETYLMURAMATE ALPHA-1-PHOSPHATE URIDYLYLTRANSFERASE"/>
    <property type="match status" value="1"/>
</dbReference>
<comment type="caution">
    <text evidence="5">The sequence shown here is derived from an EMBL/GenBank/DDBJ whole genome shotgun (WGS) entry which is preliminary data.</text>
</comment>
<evidence type="ECO:0000313" key="6">
    <source>
        <dbReference type="Proteomes" id="UP000243451"/>
    </source>
</evidence>
<dbReference type="SUPFAM" id="SSF53448">
    <property type="entry name" value="Nucleotide-diphospho-sugar transferases"/>
    <property type="match status" value="1"/>
</dbReference>
<evidence type="ECO:0000313" key="5">
    <source>
        <dbReference type="EMBL" id="POB05152.1"/>
    </source>
</evidence>
<evidence type="ECO:0000256" key="2">
    <source>
        <dbReference type="ARBA" id="ARBA00022695"/>
    </source>
</evidence>
<accession>A0A2P4EY50</accession>
<keyword evidence="3" id="KW-0460">Magnesium</keyword>
<dbReference type="PANTHER" id="PTHR43584">
    <property type="entry name" value="NUCLEOTIDYL TRANSFERASE"/>
    <property type="match status" value="1"/>
</dbReference>
<dbReference type="EMBL" id="PPSK01000003">
    <property type="protein sequence ID" value="POB05152.1"/>
    <property type="molecule type" value="Genomic_DNA"/>
</dbReference>
<name>A0A2P4EY50_9GAMM</name>
<gene>
    <name evidence="5" type="ORF">C1949_05125</name>
</gene>
<organism evidence="5 6">
    <name type="scientific">Halopseudomonas oceani</name>
    <dbReference type="NCBI Taxonomy" id="1708783"/>
    <lineage>
        <taxon>Bacteria</taxon>
        <taxon>Pseudomonadati</taxon>
        <taxon>Pseudomonadota</taxon>
        <taxon>Gammaproteobacteria</taxon>
        <taxon>Pseudomonadales</taxon>
        <taxon>Pseudomonadaceae</taxon>
        <taxon>Halopseudomonas</taxon>
    </lineage>
</organism>
<dbReference type="InterPro" id="IPR050065">
    <property type="entry name" value="GlmU-like"/>
</dbReference>
<protein>
    <submittedName>
        <fullName evidence="5">Sugar nucleotidyltransferase</fullName>
    </submittedName>
</protein>
<evidence type="ECO:0000259" key="4">
    <source>
        <dbReference type="Pfam" id="PF12804"/>
    </source>
</evidence>
<sequence length="224" mass="24146">MQAVEGAVIACAGLGSRLGLGLPKCLIEVDGKTILTRLIESLRPQVSRIHVVIGYREELVADYCARYHRDVVLVRNPQYRETNTAHSIAIGSLGFHSKVLYLDGDLIIDDGSLVSFIRAANEHCSLVGVTRAKSENAVLVEVGQSAGDALEVTHFGRDLDSEYEWANIFAGPPVRLEQAEGFVYQALEPSLPLPAKLLDLHEVDTPADLAAANAFLLGVGSARS</sequence>
<dbReference type="Gene3D" id="3.90.550.10">
    <property type="entry name" value="Spore Coat Polysaccharide Biosynthesis Protein SpsA, Chain A"/>
    <property type="match status" value="1"/>
</dbReference>
<dbReference type="InterPro" id="IPR025877">
    <property type="entry name" value="MobA-like_NTP_Trfase"/>
</dbReference>
<keyword evidence="2" id="KW-0548">Nucleotidyltransferase</keyword>
<keyword evidence="1 5" id="KW-0808">Transferase</keyword>
<feature type="domain" description="MobA-like NTP transferase" evidence="4">
    <location>
        <begin position="7"/>
        <end position="135"/>
    </location>
</feature>
<evidence type="ECO:0000256" key="1">
    <source>
        <dbReference type="ARBA" id="ARBA00022679"/>
    </source>
</evidence>
<dbReference type="OrthoDB" id="9788272at2"/>
<dbReference type="Pfam" id="PF12804">
    <property type="entry name" value="NTP_transf_3"/>
    <property type="match status" value="1"/>
</dbReference>